<dbReference type="GeneID" id="36319000"/>
<dbReference type="GO" id="GO:0003729">
    <property type="term" value="F:mRNA binding"/>
    <property type="evidence" value="ECO:0007669"/>
    <property type="project" value="TreeGrafter"/>
</dbReference>
<comment type="caution">
    <text evidence="5">The sequence shown here is derived from an EMBL/GenBank/DDBJ whole genome shotgun (WGS) entry which is preliminary data.</text>
</comment>
<reference evidence="5 6" key="1">
    <citation type="journal article" date="2015" name="Environ. Microbiol.">
        <title>Genome analyses suggest the presence of polyploidy and recent human-driven expansions in eight global populations of the honeybee pathogen Nosema ceranae.</title>
        <authorList>
            <person name="Pelin A."/>
            <person name="Selman M."/>
            <person name="Aris-Brosou S."/>
            <person name="Farinelli L."/>
            <person name="Corradi N."/>
        </authorList>
    </citation>
    <scope>NUCLEOTIDE SEQUENCE [LARGE SCALE GENOMIC DNA]</scope>
    <source>
        <strain evidence="5 6">PA08 1199</strain>
    </source>
</reference>
<keyword evidence="1 2" id="KW-0694">RNA-binding</keyword>
<dbReference type="EMBL" id="JPQZ01000015">
    <property type="protein sequence ID" value="KKO75654.1"/>
    <property type="molecule type" value="Genomic_DNA"/>
</dbReference>
<evidence type="ECO:0000256" key="2">
    <source>
        <dbReference type="PROSITE-ProRule" id="PRU00176"/>
    </source>
</evidence>
<dbReference type="GO" id="GO:0005634">
    <property type="term" value="C:nucleus"/>
    <property type="evidence" value="ECO:0007669"/>
    <property type="project" value="TreeGrafter"/>
</dbReference>
<dbReference type="SMART" id="SM00360">
    <property type="entry name" value="RRM"/>
    <property type="match status" value="2"/>
</dbReference>
<dbReference type="PROSITE" id="PS50102">
    <property type="entry name" value="RRM"/>
    <property type="match status" value="2"/>
</dbReference>
<dbReference type="Pfam" id="PF00076">
    <property type="entry name" value="RRM_1"/>
    <property type="match status" value="2"/>
</dbReference>
<feature type="domain" description="RRM" evidence="4">
    <location>
        <begin position="261"/>
        <end position="334"/>
    </location>
</feature>
<dbReference type="VEuPathDB" id="MicrosporidiaDB:NCER_101418"/>
<dbReference type="Gene3D" id="3.30.70.330">
    <property type="match status" value="2"/>
</dbReference>
<evidence type="ECO:0000256" key="3">
    <source>
        <dbReference type="SAM" id="MobiDB-lite"/>
    </source>
</evidence>
<evidence type="ECO:0000256" key="1">
    <source>
        <dbReference type="ARBA" id="ARBA00022884"/>
    </source>
</evidence>
<evidence type="ECO:0000313" key="5">
    <source>
        <dbReference type="EMBL" id="KKO75654.1"/>
    </source>
</evidence>
<dbReference type="CDD" id="cd00590">
    <property type="entry name" value="RRM_SF"/>
    <property type="match status" value="2"/>
</dbReference>
<gene>
    <name evidence="5" type="ORF">AAJ76_1500034932</name>
</gene>
<feature type="domain" description="RRM" evidence="4">
    <location>
        <begin position="1"/>
        <end position="70"/>
    </location>
</feature>
<feature type="compositionally biased region" description="Basic and acidic residues" evidence="3">
    <location>
        <begin position="168"/>
        <end position="177"/>
    </location>
</feature>
<evidence type="ECO:0000259" key="4">
    <source>
        <dbReference type="PROSITE" id="PS50102"/>
    </source>
</evidence>
<dbReference type="VEuPathDB" id="MicrosporidiaDB:G9O61_00g012500"/>
<name>A0A0F9ZDP5_9MICR</name>
<proteinExistence type="predicted"/>
<dbReference type="OrthoDB" id="1099063at2759"/>
<dbReference type="SUPFAM" id="SSF54928">
    <property type="entry name" value="RNA-binding domain, RBD"/>
    <property type="match status" value="2"/>
</dbReference>
<dbReference type="Proteomes" id="UP000034350">
    <property type="component" value="Unassembled WGS sequence"/>
</dbReference>
<organism evidence="5 6">
    <name type="scientific">Vairimorpha ceranae</name>
    <dbReference type="NCBI Taxonomy" id="40302"/>
    <lineage>
        <taxon>Eukaryota</taxon>
        <taxon>Fungi</taxon>
        <taxon>Fungi incertae sedis</taxon>
        <taxon>Microsporidia</taxon>
        <taxon>Nosematidae</taxon>
        <taxon>Vairimorpha</taxon>
    </lineage>
</organism>
<dbReference type="InterPro" id="IPR000504">
    <property type="entry name" value="RRM_dom"/>
</dbReference>
<feature type="region of interest" description="Disordered" evidence="3">
    <location>
        <begin position="356"/>
        <end position="379"/>
    </location>
</feature>
<dbReference type="InterPro" id="IPR035979">
    <property type="entry name" value="RBD_domain_sf"/>
</dbReference>
<dbReference type="RefSeq" id="XP_024331396.1">
    <property type="nucleotide sequence ID" value="XM_024474093.1"/>
</dbReference>
<sequence>MKLFIGRIPRELDADIIYNYFKAYGEIDSYNFKGQYAFVEFKNDRDAENILNTRDIEINGHRVVVEASNSKGKFQGEHKRQEFHFNSLSERPDSNNVDYQSSRRSPRYDDRRSPRYDDRRSPRYDDRRSPRYDDRRNERYGNRRSPRYDDRRSPRYDDRRNSQYNENFYRHHNDFRSNSDYPPRQQYSRDYDYRAIDQNFDRNGYSSKESSRFEYDKHYLQSDRERCSYCSRCEIHGNLRFPKEDPYEHKKIKREHPNDINKLVIQNLPQNVSLHDIDDFVKQTGLESVFSRLTKKGDAAIVEFKDIQSRDDAISKLEGKDLKGTPVYVREFKVGSNFQRSINSLADRDISPIQNDYKKKVSGDNDDSQGVDIYSGLDK</sequence>
<keyword evidence="6" id="KW-1185">Reference proteome</keyword>
<accession>A0A0F9ZDP5</accession>
<protein>
    <submittedName>
        <fullName evidence="5">Arginine serine rich pre-mrna splicing factor</fullName>
    </submittedName>
</protein>
<feature type="region of interest" description="Disordered" evidence="3">
    <location>
        <begin position="85"/>
        <end position="186"/>
    </location>
</feature>
<dbReference type="PANTHER" id="PTHR48025">
    <property type="entry name" value="OS02G0815200 PROTEIN"/>
    <property type="match status" value="1"/>
</dbReference>
<dbReference type="InterPro" id="IPR050502">
    <property type="entry name" value="Euk_RNA-bind_prot"/>
</dbReference>
<dbReference type="VEuPathDB" id="MicrosporidiaDB:AAJ76_1500034932"/>
<feature type="compositionally biased region" description="Polar residues" evidence="3">
    <location>
        <begin position="85"/>
        <end position="100"/>
    </location>
</feature>
<evidence type="ECO:0000313" key="6">
    <source>
        <dbReference type="Proteomes" id="UP000034350"/>
    </source>
</evidence>
<dbReference type="InterPro" id="IPR012677">
    <property type="entry name" value="Nucleotide-bd_a/b_plait_sf"/>
</dbReference>
<dbReference type="AlphaFoldDB" id="A0A0F9ZDP5"/>
<dbReference type="PANTHER" id="PTHR48025:SF1">
    <property type="entry name" value="RRM DOMAIN-CONTAINING PROTEIN"/>
    <property type="match status" value="1"/>
</dbReference>
<feature type="compositionally biased region" description="Basic and acidic residues" evidence="3">
    <location>
        <begin position="106"/>
        <end position="161"/>
    </location>
</feature>